<accession>A0ABT7FKA2</accession>
<evidence type="ECO:0000259" key="1">
    <source>
        <dbReference type="Pfam" id="PF14452"/>
    </source>
</evidence>
<dbReference type="InterPro" id="IPR027802">
    <property type="entry name" value="Multi-ubiquitin_dom"/>
</dbReference>
<gene>
    <name evidence="2" type="ORF">QO034_20670</name>
</gene>
<comment type="caution">
    <text evidence="2">The sequence shown here is derived from an EMBL/GenBank/DDBJ whole genome shotgun (WGS) entry which is preliminary data.</text>
</comment>
<evidence type="ECO:0000313" key="3">
    <source>
        <dbReference type="Proteomes" id="UP001227126"/>
    </source>
</evidence>
<dbReference type="RefSeq" id="WP_284487419.1">
    <property type="nucleotide sequence ID" value="NZ_JASNJE010000039.1"/>
</dbReference>
<reference evidence="2 3" key="1">
    <citation type="submission" date="2023-05" db="EMBL/GenBank/DDBJ databases">
        <title>Sedimentitalea sp. nov. JM2-8.</title>
        <authorList>
            <person name="Huang J."/>
        </authorList>
    </citation>
    <scope>NUCLEOTIDE SEQUENCE [LARGE SCALE GENOMIC DNA]</scope>
    <source>
        <strain evidence="2 3">JM2-8</strain>
    </source>
</reference>
<feature type="domain" description="Multi-ubiquitin" evidence="1">
    <location>
        <begin position="14"/>
        <end position="86"/>
    </location>
</feature>
<keyword evidence="3" id="KW-1185">Reference proteome</keyword>
<protein>
    <submittedName>
        <fullName evidence="2">Multiubiquitin domain-containing protein</fullName>
    </submittedName>
</protein>
<name>A0ABT7FKA2_9RHOB</name>
<dbReference type="Pfam" id="PF14452">
    <property type="entry name" value="Multi_ubiq"/>
    <property type="match status" value="1"/>
</dbReference>
<sequence>MAKDTIDKTEKEITIIVNGREKTVTAKEMGEGDLVALAFDNPPTGEFICFTITFRRGQGNKPEGTLDEGETVKLKEGMIFNVTATDKS</sequence>
<dbReference type="EMBL" id="JASNJE010000039">
    <property type="protein sequence ID" value="MDK3075493.1"/>
    <property type="molecule type" value="Genomic_DNA"/>
</dbReference>
<organism evidence="2 3">
    <name type="scientific">Sedimentitalea xiamensis</name>
    <dbReference type="NCBI Taxonomy" id="3050037"/>
    <lineage>
        <taxon>Bacteria</taxon>
        <taxon>Pseudomonadati</taxon>
        <taxon>Pseudomonadota</taxon>
        <taxon>Alphaproteobacteria</taxon>
        <taxon>Rhodobacterales</taxon>
        <taxon>Paracoccaceae</taxon>
        <taxon>Sedimentitalea</taxon>
    </lineage>
</organism>
<proteinExistence type="predicted"/>
<dbReference type="Proteomes" id="UP001227126">
    <property type="component" value="Unassembled WGS sequence"/>
</dbReference>
<evidence type="ECO:0000313" key="2">
    <source>
        <dbReference type="EMBL" id="MDK3075493.1"/>
    </source>
</evidence>